<feature type="domain" description="Thioredoxin" evidence="5">
    <location>
        <begin position="235"/>
        <end position="380"/>
    </location>
</feature>
<accession>A0ABT8WEF1</accession>
<evidence type="ECO:0000256" key="1">
    <source>
        <dbReference type="ARBA" id="ARBA00004196"/>
    </source>
</evidence>
<dbReference type="InterPro" id="IPR013740">
    <property type="entry name" value="Redoxin"/>
</dbReference>
<proteinExistence type="predicted"/>
<dbReference type="Pfam" id="PF08534">
    <property type="entry name" value="Redoxin"/>
    <property type="match status" value="1"/>
</dbReference>
<organism evidence="6 7">
    <name type="scientific">Flavivirga aquimarina</name>
    <dbReference type="NCBI Taxonomy" id="2027862"/>
    <lineage>
        <taxon>Bacteria</taxon>
        <taxon>Pseudomonadati</taxon>
        <taxon>Bacteroidota</taxon>
        <taxon>Flavobacteriia</taxon>
        <taxon>Flavobacteriales</taxon>
        <taxon>Flavobacteriaceae</taxon>
        <taxon>Flavivirga</taxon>
    </lineage>
</organism>
<evidence type="ECO:0000256" key="3">
    <source>
        <dbReference type="ARBA" id="ARBA00023157"/>
    </source>
</evidence>
<evidence type="ECO:0000313" key="7">
    <source>
        <dbReference type="Proteomes" id="UP001176883"/>
    </source>
</evidence>
<dbReference type="InterPro" id="IPR013766">
    <property type="entry name" value="Thioredoxin_domain"/>
</dbReference>
<dbReference type="Proteomes" id="UP001176883">
    <property type="component" value="Unassembled WGS sequence"/>
</dbReference>
<dbReference type="RefSeq" id="WP_303279252.1">
    <property type="nucleotide sequence ID" value="NZ_JAUOEK010000161.1"/>
</dbReference>
<dbReference type="PANTHER" id="PTHR42852:SF6">
    <property type="entry name" value="THIOL:DISULFIDE INTERCHANGE PROTEIN DSBE"/>
    <property type="match status" value="1"/>
</dbReference>
<evidence type="ECO:0000256" key="2">
    <source>
        <dbReference type="ARBA" id="ARBA00022748"/>
    </source>
</evidence>
<comment type="subcellular location">
    <subcellularLocation>
        <location evidence="1">Cell envelope</location>
    </subcellularLocation>
</comment>
<comment type="caution">
    <text evidence="6">The sequence shown here is derived from an EMBL/GenBank/DDBJ whole genome shotgun (WGS) entry which is preliminary data.</text>
</comment>
<sequence length="380" mass="44423">MVHIDGFNKAAQEQLNALENPGHIQGGARKFFKDSIVSNVVSKIDSLKQADILKFETLYKKDSISKGFFDLVKLDRGYYYTALKGTVGFVKFIINQRNEGVFTEEVEIMWKSCFDNDLLNRSDFQNTEWGYAFAENYLYYKDAKSFDFDIEKLQSSMKDKKRIEYSFHQADSILPKERLEFYKASFLFENLIQKDYEKELVTIFNDFKGGFPNSGYTKYLNPLVDEVITFHETIKKPFNEGIDFVENYADITTFEEVLKPLKGEKLYVDFWATTCGPCKKEFKHIKELKAVLSKYGYKPLYISIDREKTHQQWLDMVKFYDLKGTHVRANETLSQKIREMGVNYIPRYFLVDEAGNIVENKAKNPSQLDDLEKQLVALQD</sequence>
<dbReference type="EMBL" id="JAUOEK010000161">
    <property type="protein sequence ID" value="MDO5971537.1"/>
    <property type="molecule type" value="Genomic_DNA"/>
</dbReference>
<name>A0ABT8WEF1_9FLAO</name>
<evidence type="ECO:0000256" key="4">
    <source>
        <dbReference type="ARBA" id="ARBA00023284"/>
    </source>
</evidence>
<dbReference type="InterPro" id="IPR050553">
    <property type="entry name" value="Thioredoxin_ResA/DsbE_sf"/>
</dbReference>
<evidence type="ECO:0000313" key="6">
    <source>
        <dbReference type="EMBL" id="MDO5971537.1"/>
    </source>
</evidence>
<keyword evidence="7" id="KW-1185">Reference proteome</keyword>
<dbReference type="PANTHER" id="PTHR42852">
    <property type="entry name" value="THIOL:DISULFIDE INTERCHANGE PROTEIN DSBE"/>
    <property type="match status" value="1"/>
</dbReference>
<gene>
    <name evidence="6" type="ORF">Q4Q35_17170</name>
</gene>
<dbReference type="CDD" id="cd02966">
    <property type="entry name" value="TlpA_like_family"/>
    <property type="match status" value="1"/>
</dbReference>
<dbReference type="InterPro" id="IPR036249">
    <property type="entry name" value="Thioredoxin-like_sf"/>
</dbReference>
<keyword evidence="2" id="KW-0201">Cytochrome c-type biogenesis</keyword>
<keyword evidence="3" id="KW-1015">Disulfide bond</keyword>
<dbReference type="PROSITE" id="PS51352">
    <property type="entry name" value="THIOREDOXIN_2"/>
    <property type="match status" value="1"/>
</dbReference>
<dbReference type="Gene3D" id="3.40.30.10">
    <property type="entry name" value="Glutaredoxin"/>
    <property type="match status" value="1"/>
</dbReference>
<evidence type="ECO:0000259" key="5">
    <source>
        <dbReference type="PROSITE" id="PS51352"/>
    </source>
</evidence>
<dbReference type="SUPFAM" id="SSF52833">
    <property type="entry name" value="Thioredoxin-like"/>
    <property type="match status" value="1"/>
</dbReference>
<keyword evidence="4" id="KW-0676">Redox-active center</keyword>
<protein>
    <submittedName>
        <fullName evidence="6">TlpA disulfide reductase family protein</fullName>
    </submittedName>
</protein>
<reference evidence="6" key="1">
    <citation type="submission" date="2023-07" db="EMBL/GenBank/DDBJ databases">
        <title>Two novel species in the genus Flavivirga.</title>
        <authorList>
            <person name="Kwon K."/>
        </authorList>
    </citation>
    <scope>NUCLEOTIDE SEQUENCE</scope>
    <source>
        <strain evidence="6">KCTC 52353</strain>
    </source>
</reference>